<accession>A0A3N6PBB7</accession>
<organism evidence="1 2">
    <name type="scientific">Okeania hirsuta</name>
    <dbReference type="NCBI Taxonomy" id="1458930"/>
    <lineage>
        <taxon>Bacteria</taxon>
        <taxon>Bacillati</taxon>
        <taxon>Cyanobacteriota</taxon>
        <taxon>Cyanophyceae</taxon>
        <taxon>Oscillatoriophycideae</taxon>
        <taxon>Oscillatoriales</taxon>
        <taxon>Microcoleaceae</taxon>
        <taxon>Okeania</taxon>
    </lineage>
</organism>
<sequence>MFSGLFTILTTAANSVSSTTLTKGILVAGAEDCSWLLPATATSFTGRTNLTFSNDYRLIFDWTAQDDNSDSVILSSELDSWYVELSSVLGLGVLLWDSSDSAFASEWQANLDFLYDIDADDVKLFTNPYTDEGLSFRIIWQLVVELVCMCLLIDIQWISQQYLCRAKL</sequence>
<dbReference type="AlphaFoldDB" id="A0A3N6PBB7"/>
<comment type="caution">
    <text evidence="1">The sequence shown here is derived from an EMBL/GenBank/DDBJ whole genome shotgun (WGS) entry which is preliminary data.</text>
</comment>
<gene>
    <name evidence="1" type="ORF">D5R40_15885</name>
</gene>
<evidence type="ECO:0000313" key="2">
    <source>
        <dbReference type="Proteomes" id="UP000269154"/>
    </source>
</evidence>
<name>A0A3N6PBB7_9CYAN</name>
<reference evidence="1 2" key="1">
    <citation type="journal article" date="2018" name="ACS Chem. Biol.">
        <title>Ketoreductase domain dysfunction expands chemodiversity: malyngamide biosynthesis in the cyanobacterium Okeania hirsuta.</title>
        <authorList>
            <person name="Moss N.A."/>
            <person name="Leao T."/>
            <person name="Rankin M."/>
            <person name="McCullough T.M."/>
            <person name="Qu P."/>
            <person name="Korobeynikov A."/>
            <person name="Smith J.L."/>
            <person name="Gerwick L."/>
            <person name="Gerwick W.H."/>
        </authorList>
    </citation>
    <scope>NUCLEOTIDE SEQUENCE [LARGE SCALE GENOMIC DNA]</scope>
    <source>
        <strain evidence="1 2">PAB10Feb10-1</strain>
    </source>
</reference>
<evidence type="ECO:0000313" key="1">
    <source>
        <dbReference type="EMBL" id="RQH40862.1"/>
    </source>
</evidence>
<dbReference type="Proteomes" id="UP000269154">
    <property type="component" value="Unassembled WGS sequence"/>
</dbReference>
<proteinExistence type="predicted"/>
<protein>
    <submittedName>
        <fullName evidence="1">Uncharacterized protein</fullName>
    </submittedName>
</protein>
<keyword evidence="2" id="KW-1185">Reference proteome</keyword>
<dbReference type="EMBL" id="RCBY01000084">
    <property type="protein sequence ID" value="RQH40862.1"/>
    <property type="molecule type" value="Genomic_DNA"/>
</dbReference>